<gene>
    <name evidence="1" type="ORF">ABLG96_08390</name>
</gene>
<name>A0AAU8DTX9_9ACTN</name>
<reference evidence="1" key="1">
    <citation type="submission" date="2024-05" db="EMBL/GenBank/DDBJ databases">
        <authorList>
            <person name="Cai S.Y."/>
            <person name="Jin L.M."/>
            <person name="Li H.R."/>
        </authorList>
    </citation>
    <scope>NUCLEOTIDE SEQUENCE</scope>
    <source>
        <strain evidence="1">A5-74</strain>
    </source>
</reference>
<evidence type="ECO:0000313" key="1">
    <source>
        <dbReference type="EMBL" id="XCG65291.1"/>
    </source>
</evidence>
<accession>A0AAU8DTX9</accession>
<dbReference type="RefSeq" id="WP_353650896.1">
    <property type="nucleotide sequence ID" value="NZ_CP159218.1"/>
</dbReference>
<dbReference type="AlphaFoldDB" id="A0AAU8DTX9"/>
<dbReference type="EMBL" id="CP159218">
    <property type="protein sequence ID" value="XCG65291.1"/>
    <property type="molecule type" value="Genomic_DNA"/>
</dbReference>
<proteinExistence type="predicted"/>
<sequence length="120" mass="12491">MLAFVAFLYSGGLSGAPSSPDANGCASVVTVKYIDGTGKSVPGPGPAIGQIRYYGAPYEGTSSIVAPVDFVPTLATDGELASFGYPPRPRSGDGKAVWEKTWGRSRYIDPGEMCSTGRHN</sequence>
<protein>
    <submittedName>
        <fullName evidence="1">Uncharacterized protein</fullName>
    </submittedName>
</protein>
<organism evidence="1">
    <name type="scientific">Nakamurella sp. A5-74</name>
    <dbReference type="NCBI Taxonomy" id="3158264"/>
    <lineage>
        <taxon>Bacteria</taxon>
        <taxon>Bacillati</taxon>
        <taxon>Actinomycetota</taxon>
        <taxon>Actinomycetes</taxon>
        <taxon>Nakamurellales</taxon>
        <taxon>Nakamurellaceae</taxon>
        <taxon>Nakamurella</taxon>
    </lineage>
</organism>